<protein>
    <submittedName>
        <fullName evidence="2">Uncharacterized protein</fullName>
    </submittedName>
</protein>
<name>A0A2N5IZV2_9BIFI</name>
<reference evidence="2 3" key="1">
    <citation type="submission" date="2017-07" db="EMBL/GenBank/DDBJ databases">
        <title>Bifidobacterium novel species.</title>
        <authorList>
            <person name="Lugli G.A."/>
            <person name="Milani C."/>
            <person name="Duranti S."/>
            <person name="Mangifesta M."/>
        </authorList>
    </citation>
    <scope>NUCLEOTIDE SEQUENCE [LARGE SCALE GENOMIC DNA]</scope>
    <source>
        <strain evidence="2 3">77</strain>
    </source>
</reference>
<feature type="compositionally biased region" description="Basic and acidic residues" evidence="1">
    <location>
        <begin position="40"/>
        <end position="51"/>
    </location>
</feature>
<gene>
    <name evidence="2" type="ORF">Uis4E_1515</name>
</gene>
<dbReference type="Proteomes" id="UP000235034">
    <property type="component" value="Unassembled WGS sequence"/>
</dbReference>
<dbReference type="EMBL" id="NMWT01000023">
    <property type="protein sequence ID" value="PLS27483.1"/>
    <property type="molecule type" value="Genomic_DNA"/>
</dbReference>
<evidence type="ECO:0000313" key="2">
    <source>
        <dbReference type="EMBL" id="PLS27483.1"/>
    </source>
</evidence>
<organism evidence="2 3">
    <name type="scientific">Bifidobacterium parmae</name>
    <dbReference type="NCBI Taxonomy" id="361854"/>
    <lineage>
        <taxon>Bacteria</taxon>
        <taxon>Bacillati</taxon>
        <taxon>Actinomycetota</taxon>
        <taxon>Actinomycetes</taxon>
        <taxon>Bifidobacteriales</taxon>
        <taxon>Bifidobacteriaceae</taxon>
        <taxon>Bifidobacterium</taxon>
    </lineage>
</organism>
<dbReference type="AlphaFoldDB" id="A0A2N5IZV2"/>
<evidence type="ECO:0000313" key="3">
    <source>
        <dbReference type="Proteomes" id="UP000235034"/>
    </source>
</evidence>
<feature type="region of interest" description="Disordered" evidence="1">
    <location>
        <begin position="30"/>
        <end position="51"/>
    </location>
</feature>
<keyword evidence="3" id="KW-1185">Reference proteome</keyword>
<evidence type="ECO:0000256" key="1">
    <source>
        <dbReference type="SAM" id="MobiDB-lite"/>
    </source>
</evidence>
<sequence length="51" mass="5784">MLAERDIPRKGPVSKNRTYATGIALLSSRMMQRRPVLDQSNDKPVSDETPR</sequence>
<proteinExistence type="predicted"/>
<accession>A0A2N5IZV2</accession>
<comment type="caution">
    <text evidence="2">The sequence shown here is derived from an EMBL/GenBank/DDBJ whole genome shotgun (WGS) entry which is preliminary data.</text>
</comment>